<comment type="caution">
    <text evidence="8">The sequence shown here is derived from an EMBL/GenBank/DDBJ whole genome shotgun (WGS) entry which is preliminary data.</text>
</comment>
<dbReference type="Proteomes" id="UP001160882">
    <property type="component" value="Unassembled WGS sequence"/>
</dbReference>
<dbReference type="InterPro" id="IPR039420">
    <property type="entry name" value="WalR-like"/>
</dbReference>
<dbReference type="SUPFAM" id="SSF46894">
    <property type="entry name" value="C-terminal effector domain of the bipartite response regulators"/>
    <property type="match status" value="1"/>
</dbReference>
<evidence type="ECO:0000256" key="5">
    <source>
        <dbReference type="PROSITE-ProRule" id="PRU00169"/>
    </source>
</evidence>
<gene>
    <name evidence="8" type="ORF">N5I14_10260</name>
</gene>
<dbReference type="SMART" id="SM00421">
    <property type="entry name" value="HTH_LUXR"/>
    <property type="match status" value="1"/>
</dbReference>
<reference evidence="8" key="1">
    <citation type="submission" date="2022-09" db="EMBL/GenBank/DDBJ databases">
        <title>Intensive care unit water sources are persistently colonized with multi-drug resistant bacteria and are the site of extensive horizontal gene transfer of antibiotic resistance genes.</title>
        <authorList>
            <person name="Diorio-Toth L."/>
        </authorList>
    </citation>
    <scope>NUCLEOTIDE SEQUENCE</scope>
    <source>
        <strain evidence="8">GD03782</strain>
    </source>
</reference>
<evidence type="ECO:0000313" key="9">
    <source>
        <dbReference type="Proteomes" id="UP001160882"/>
    </source>
</evidence>
<evidence type="ECO:0000259" key="7">
    <source>
        <dbReference type="PROSITE" id="PS50110"/>
    </source>
</evidence>
<dbReference type="PANTHER" id="PTHR43214">
    <property type="entry name" value="TWO-COMPONENT RESPONSE REGULATOR"/>
    <property type="match status" value="1"/>
</dbReference>
<feature type="domain" description="HTH luxR-type" evidence="6">
    <location>
        <begin position="141"/>
        <end position="206"/>
    </location>
</feature>
<feature type="modified residue" description="4-aspartylphosphate" evidence="5">
    <location>
        <position position="53"/>
    </location>
</feature>
<dbReference type="RefSeq" id="WP_280081786.1">
    <property type="nucleotide sequence ID" value="NZ_JAOCGG010000016.1"/>
</dbReference>
<dbReference type="CDD" id="cd17535">
    <property type="entry name" value="REC_NarL-like"/>
    <property type="match status" value="1"/>
</dbReference>
<dbReference type="Pfam" id="PF00072">
    <property type="entry name" value="Response_reg"/>
    <property type="match status" value="1"/>
</dbReference>
<dbReference type="InterPro" id="IPR000792">
    <property type="entry name" value="Tscrpt_reg_LuxR_C"/>
</dbReference>
<dbReference type="PROSITE" id="PS00622">
    <property type="entry name" value="HTH_LUXR_1"/>
    <property type="match status" value="1"/>
</dbReference>
<proteinExistence type="predicted"/>
<dbReference type="PANTHER" id="PTHR43214:SF41">
    <property type="entry name" value="NITRATE_NITRITE RESPONSE REGULATOR PROTEIN NARP"/>
    <property type="match status" value="1"/>
</dbReference>
<dbReference type="Gene3D" id="3.40.50.2300">
    <property type="match status" value="1"/>
</dbReference>
<name>A0AA42UPQ8_9PSED</name>
<sequence>MHKALVVDDHPFIRASVSMQLRMDRVEVVGQADNGIEAIRLARERSPDVVILDLLIPGLDGLEVISRIKSMERPAKIVVLTSQLAESFSLRCMKAGAAGFVSKTDDLQALSKAVLAVLSGYTYFPDVALSSVNRRELEGSEAQCLASLSDRELVILQQLARGLSNKAIGEAMLLSNKTISTYKVRLIEKLKVSSVIDMADMARRNGLI</sequence>
<dbReference type="GO" id="GO:0003677">
    <property type="term" value="F:DNA binding"/>
    <property type="evidence" value="ECO:0007669"/>
    <property type="project" value="UniProtKB-KW"/>
</dbReference>
<dbReference type="InterPro" id="IPR001789">
    <property type="entry name" value="Sig_transdc_resp-reg_receiver"/>
</dbReference>
<dbReference type="PROSITE" id="PS50043">
    <property type="entry name" value="HTH_LUXR_2"/>
    <property type="match status" value="1"/>
</dbReference>
<dbReference type="AlphaFoldDB" id="A0AA42UPQ8"/>
<evidence type="ECO:0000256" key="3">
    <source>
        <dbReference type="ARBA" id="ARBA00023125"/>
    </source>
</evidence>
<keyword evidence="2" id="KW-0805">Transcription regulation</keyword>
<dbReference type="PROSITE" id="PS50110">
    <property type="entry name" value="RESPONSE_REGULATORY"/>
    <property type="match status" value="1"/>
</dbReference>
<evidence type="ECO:0000313" key="8">
    <source>
        <dbReference type="EMBL" id="MDH1630626.1"/>
    </source>
</evidence>
<dbReference type="SMART" id="SM00448">
    <property type="entry name" value="REC"/>
    <property type="match status" value="1"/>
</dbReference>
<protein>
    <submittedName>
        <fullName evidence="8">Response regulator transcription factor</fullName>
    </submittedName>
</protein>
<dbReference type="InterPro" id="IPR016032">
    <property type="entry name" value="Sig_transdc_resp-reg_C-effctor"/>
</dbReference>
<dbReference type="InterPro" id="IPR058245">
    <property type="entry name" value="NreC/VraR/RcsB-like_REC"/>
</dbReference>
<dbReference type="InterPro" id="IPR011006">
    <property type="entry name" value="CheY-like_superfamily"/>
</dbReference>
<keyword evidence="1 5" id="KW-0597">Phosphoprotein</keyword>
<dbReference type="PRINTS" id="PR00038">
    <property type="entry name" value="HTHLUXR"/>
</dbReference>
<dbReference type="CDD" id="cd06170">
    <property type="entry name" value="LuxR_C_like"/>
    <property type="match status" value="1"/>
</dbReference>
<evidence type="ECO:0000256" key="1">
    <source>
        <dbReference type="ARBA" id="ARBA00022553"/>
    </source>
</evidence>
<dbReference type="GO" id="GO:0006355">
    <property type="term" value="P:regulation of DNA-templated transcription"/>
    <property type="evidence" value="ECO:0007669"/>
    <property type="project" value="InterPro"/>
</dbReference>
<dbReference type="GO" id="GO:0000160">
    <property type="term" value="P:phosphorelay signal transduction system"/>
    <property type="evidence" value="ECO:0007669"/>
    <property type="project" value="InterPro"/>
</dbReference>
<dbReference type="Pfam" id="PF00196">
    <property type="entry name" value="GerE"/>
    <property type="match status" value="1"/>
</dbReference>
<keyword evidence="4" id="KW-0804">Transcription</keyword>
<dbReference type="SUPFAM" id="SSF52172">
    <property type="entry name" value="CheY-like"/>
    <property type="match status" value="1"/>
</dbReference>
<keyword evidence="3" id="KW-0238">DNA-binding</keyword>
<organism evidence="8 9">
    <name type="scientific">Pseudomonas mosselii</name>
    <dbReference type="NCBI Taxonomy" id="78327"/>
    <lineage>
        <taxon>Bacteria</taxon>
        <taxon>Pseudomonadati</taxon>
        <taxon>Pseudomonadota</taxon>
        <taxon>Gammaproteobacteria</taxon>
        <taxon>Pseudomonadales</taxon>
        <taxon>Pseudomonadaceae</taxon>
        <taxon>Pseudomonas</taxon>
    </lineage>
</organism>
<feature type="domain" description="Response regulatory" evidence="7">
    <location>
        <begin position="3"/>
        <end position="118"/>
    </location>
</feature>
<dbReference type="EMBL" id="JAOCGG010000016">
    <property type="protein sequence ID" value="MDH1630626.1"/>
    <property type="molecule type" value="Genomic_DNA"/>
</dbReference>
<accession>A0AA42UPQ8</accession>
<evidence type="ECO:0000256" key="4">
    <source>
        <dbReference type="ARBA" id="ARBA00023163"/>
    </source>
</evidence>
<evidence type="ECO:0000259" key="6">
    <source>
        <dbReference type="PROSITE" id="PS50043"/>
    </source>
</evidence>
<evidence type="ECO:0000256" key="2">
    <source>
        <dbReference type="ARBA" id="ARBA00023015"/>
    </source>
</evidence>